<sequence length="2975" mass="329718">METRIVVTIDSFTEENFRGRLVCYSGLPQASTSALARNFSAQISCSFRESRADALSATRNDETNLLETDKDSLYDQFSRLGYNYSAPFTGVTSIKRKSGYATGGIEDISGSAWEDQLLIHPGWLDSALQTAFAAYCYPHDNRFWALHVPTAIHSITINPYFTSRGAGGSSKGFEYQSVAEQLPSAPVRADIDIFAGASFDELFIQIESVEVKPFAQATTADDATLFTAFNYRQAHPDGTAVTAGEDFFTTARLQELEVLERVGYFYIRQMHESLTVVEKNNSLPHYKHFLGYAERSVATVEKGLNPYIPKEASQDTRGYIQSLIAQYSGSVDMRLLEAAGENVIVGIRESTSILEHLFEDNILDDFYEQSVALTYANVLIGRIIAQIAHSHPGLNIFEIGAGTGGATSQILPAVKNALSTYTYTDVSAGFFSRVQDRFHEHVHRMKFATFDVEKPPAEQGFEDYSYDVIVASNVLHATGRIDITLANVRRLLKPGGYLVALEVITNESMAIHASFGPLPGWWAGAENESWRRDGPALTIDQWDNLTKMHGFGGVDTHTPVPNALQAFCVIVCQAVDPFVAAIRAPLSSKLSLSPIPLIIVGGSKPAVSDTILHVTELLSSHFDEIVHLPSFEELNTSVLYEDFTVLSLTELDGEFLERRTSSKFSALKSLWRNARNVLWVTRNARAESPYSAMMVGLCRSARFEYPHLNLRVLDFDIMPSAQDVAEGFLRLELDAQMRTEGNTNTLWTFESEIYVENGKTLVPRLYSDTSANQRYNTSRRNIRNEVNLSETRIEIAPNTSDDSLDITIVPPLRPRIIAIEPTVRVKLQYSILQAIKVAKGFYHLCAATNVLTGETVVALTREAVASNMDLPISHVKEMSKAAFPSVLSNLVLHLVTQSIFSSNDINEGTIMIHNAGSMLLKAISKEGNARGIQIIFTTSQKSTTKSGIEIYLHEHLPQRSLKRLIPRDLAVFLDFSTVHNPLSSLLRKSLPLKTLYYTSSDFIRAHTDASSQIDAAQVSQLLEVACRSATLSASRSDMQDHIPITSLHNLASSLKADSDLKILDWQHSASVKAIVQPIDAGSIFRDNGTYWLLGLTGDMGISICHWMVHHGARHVVLSSRNPNVDPRSFDSLEGLQADIRITAVDISSRKSLHEGYKQIQKDMPPIIGVANGAMVLEDNLFGEVEYESMERAMLPKVEGSALLDQLFYSTPLDFFILFTSVAGVVGTSGQSTYVMANCFMSSLARQRRDLRGVAGSDIAIGSVQGLGYLMRNTWLAGDYFVKRGYRNLSEQDVHQLFAEAILAGRPGHQGNSQVVSGIQPFREAHAQLTTNSHFQHMRLRDGGMSEHSAGAGKSSTVSTRTRLASVKSQAEAADVVQDAFLARLRSILMMTNTEIIDPQRPLVELGADSIMAVDIRTWFLKELEVDIPVLKILGPGETVTDLVEESVSKLSLKLGLKATTEREWKITAVPRSDAHSRPNDDCITNSSTSESEKTASSERSSTSSPDLTTAPDTPLERSMILEESIQKHDCKGNQQNSRRDNIVMSSSERTEPMTLGQKRFWFLSQYVQDHTTFNITYFCKLRGQIRLNDLVRAVEAVAHRHESLRTRFFWSDDEARTPMQGILSKPLIHVEVATIDYLTQAQQAFDEMQNHRWNFDDWLPLRFQLLSLSPTEHFWIIGTHHISMDGLSFSVLMLDLHKAYAASDQRLPPLAPESQIQTLGAQQRRALNNGKLRPALEYYQKAFSNIDFSKPIDLFPFAKTQVRSPVSDYVTHVAKVHLHATTTAKLKQIAREHRSTGFHAYLAALQSLVFRLLDEETTEQIVIGLSDANRLEKASMESVGNLLNLLPVHFDRTRDQSFGQIIQDTRDRANNALKYSALPFEVLLEELNVPRSASWSPVFQVYMDYRLVVKEHADKKWLSCKIEGETWRTARHGYDVLVEVTDSSDGATIAIHVQQSLYSEKGAELLARSYANVLKQVADVGSDLNVSRMDKWDADDVKKALSLGRSPELRLEWPPTIDGKVDEIIASNHDDIALLDENGVSLTYGAMDERIDAIAASLKNHLPKTEGRQPVVSVLLSPSSDLICSLLAIWRLGAIYVPLDLAAGTARLRAIIQETRPAILLTDQHTWKKVAEVDESGEITTANVSKMQAISPNDRSARVTPTANSTAYILFTSGSTGKPKGVVVQHAGIRAYLEGSHRTWNIAAKAGVVLQQAALSFDMSIIQIFAALCTGGCLLIASADTRGDPLEIANLMVRHGVTYTMATPSEYDMWFRFAGQTLNQCIEWQAAWYGGEPAAPSFLADFRDLSRYIPGIRLFNSYGTTETSISGIEGEVDLKNAALQVPIPGHSLPNYGCYVVDDDLNLQALGVPGEIIFAGLGIAGNHYLDRPDLTSKTFLKDHLTRDSREGWTRIYRTGDRGRMDKQGNITVLGRILGDTQVKLRGFRIELTEIEKIIMEEASGTLRNTIVTLNQDDERGQFLLAYVVFKDAVNISDEISNKITNNLMGRLHLQLPPYMCPAAVIPVDSLPVTAHGKIDRKIVQQLPRPHAKCSAELELNNMTLTEQRLLQLWLKLLPPSGSAVQVHRGTDFFRSGGHSLLLVKLQALIREEFNDAPRLSQLMNNSELGAMADLLDANLNEIDWDAEMSVQFGEMSQLPVARRKAEDGLVVAITGSTGSLGQRIVQELASDPQVARIICLVRALEGRDLEHLFPFSSHKIQVIETELPALSADTIMSQADCILHCAADRNFWDGYNALQPINVDAVKALAHISVLTGSSLHVLSSGAVAAYESQDNPLLPRPSPKTGYVSSKWVAERYLDALARQTSLPITSHRPTASSNADPQNDLECEALVARDMISISRHLGYRPDFTNISGTIDLARLQDVAASIARSVVSHENNKTDSLAVMEHPGSARVTINGLAAHTDALLGYEENRCVAELLKRSVMEWVGEAKKTGMFEWFFTAQDIQMEDREGNRVVTRR</sequence>
<dbReference type="InterPro" id="IPR042104">
    <property type="entry name" value="PKS_dehydratase_sf"/>
</dbReference>
<dbReference type="GO" id="GO:0043041">
    <property type="term" value="P:amino acid activation for nonribosomal peptide biosynthetic process"/>
    <property type="evidence" value="ECO:0007669"/>
    <property type="project" value="TreeGrafter"/>
</dbReference>
<feature type="compositionally biased region" description="Basic and acidic residues" evidence="8">
    <location>
        <begin position="1527"/>
        <end position="1541"/>
    </location>
</feature>
<keyword evidence="12" id="KW-1185">Reference proteome</keyword>
<dbReference type="InterPro" id="IPR009081">
    <property type="entry name" value="PP-bd_ACP"/>
</dbReference>
<evidence type="ECO:0000256" key="6">
    <source>
        <dbReference type="ARBA" id="ARBA00029454"/>
    </source>
</evidence>
<dbReference type="InterPro" id="IPR042099">
    <property type="entry name" value="ANL_N_sf"/>
</dbReference>
<protein>
    <recommendedName>
        <fullName evidence="13">Carrier domain-containing protein</fullName>
    </recommendedName>
</protein>
<dbReference type="Pfam" id="PF07993">
    <property type="entry name" value="NAD_binding_4"/>
    <property type="match status" value="1"/>
</dbReference>
<dbReference type="Gene3D" id="3.40.50.720">
    <property type="entry name" value="NAD(P)-binding Rossmann-like Domain"/>
    <property type="match status" value="3"/>
</dbReference>
<reference evidence="11 12" key="1">
    <citation type="submission" date="2021-02" db="EMBL/GenBank/DDBJ databases">
        <title>Genome assembly of Pseudopithomyces chartarum.</title>
        <authorList>
            <person name="Jauregui R."/>
            <person name="Singh J."/>
            <person name="Voisey C."/>
        </authorList>
    </citation>
    <scope>NUCLEOTIDE SEQUENCE [LARGE SCALE GENOMIC DNA]</scope>
    <source>
        <strain evidence="11 12">AGR01</strain>
    </source>
</reference>
<feature type="domain" description="Carrier" evidence="9">
    <location>
        <begin position="2555"/>
        <end position="2634"/>
    </location>
</feature>
<dbReference type="InterPro" id="IPR049551">
    <property type="entry name" value="PKS_DH_C"/>
</dbReference>
<feature type="region of interest" description="N-terminal hotdog fold" evidence="7">
    <location>
        <begin position="1"/>
        <end position="50"/>
    </location>
</feature>
<dbReference type="InterPro" id="IPR045851">
    <property type="entry name" value="AMP-bd_C_sf"/>
</dbReference>
<comment type="caution">
    <text evidence="7">Lacks conserved residue(s) required for the propagation of feature annotation.</text>
</comment>
<evidence type="ECO:0000259" key="9">
    <source>
        <dbReference type="PROSITE" id="PS50075"/>
    </source>
</evidence>
<dbReference type="SUPFAM" id="SSF47336">
    <property type="entry name" value="ACP-like"/>
    <property type="match status" value="2"/>
</dbReference>
<dbReference type="InterPro" id="IPR006162">
    <property type="entry name" value="Ppantetheine_attach_site"/>
</dbReference>
<evidence type="ECO:0000259" key="10">
    <source>
        <dbReference type="PROSITE" id="PS52019"/>
    </source>
</evidence>
<dbReference type="PANTHER" id="PTHR45527">
    <property type="entry name" value="NONRIBOSOMAL PEPTIDE SYNTHETASE"/>
    <property type="match status" value="1"/>
</dbReference>
<dbReference type="Pfam" id="PF08659">
    <property type="entry name" value="KR"/>
    <property type="match status" value="1"/>
</dbReference>
<dbReference type="GO" id="GO:0009403">
    <property type="term" value="P:toxin biosynthetic process"/>
    <property type="evidence" value="ECO:0007669"/>
    <property type="project" value="UniProtKB-ARBA"/>
</dbReference>
<evidence type="ECO:0000256" key="7">
    <source>
        <dbReference type="PROSITE-ProRule" id="PRU01363"/>
    </source>
</evidence>
<keyword evidence="1" id="KW-0596">Phosphopantetheine</keyword>
<keyword evidence="3" id="KW-0436">Ligase</keyword>
<dbReference type="SUPFAM" id="SSF53335">
    <property type="entry name" value="S-adenosyl-L-methionine-dependent methyltransferases"/>
    <property type="match status" value="1"/>
</dbReference>
<dbReference type="CDD" id="cd19532">
    <property type="entry name" value="C_PKS-NRPS"/>
    <property type="match status" value="1"/>
</dbReference>
<dbReference type="Gene3D" id="3.30.559.30">
    <property type="entry name" value="Nonribosomal peptide synthetase, condensation domain"/>
    <property type="match status" value="1"/>
</dbReference>
<dbReference type="InterPro" id="IPR013120">
    <property type="entry name" value="FAR_NAD-bd"/>
</dbReference>
<evidence type="ECO:0000256" key="5">
    <source>
        <dbReference type="ARBA" id="ARBA00022737"/>
    </source>
</evidence>
<dbReference type="Pfam" id="PF08242">
    <property type="entry name" value="Methyltransf_12"/>
    <property type="match status" value="1"/>
</dbReference>
<dbReference type="InterPro" id="IPR057326">
    <property type="entry name" value="KR_dom"/>
</dbReference>
<evidence type="ECO:0000256" key="8">
    <source>
        <dbReference type="SAM" id="MobiDB-lite"/>
    </source>
</evidence>
<dbReference type="Gene3D" id="1.10.1200.10">
    <property type="entry name" value="ACP-like"/>
    <property type="match status" value="2"/>
</dbReference>
<feature type="region of interest" description="Disordered" evidence="8">
    <location>
        <begin position="1527"/>
        <end position="1549"/>
    </location>
</feature>
<dbReference type="CDD" id="cd05930">
    <property type="entry name" value="A_NRPS"/>
    <property type="match status" value="1"/>
</dbReference>
<dbReference type="GO" id="GO:0005737">
    <property type="term" value="C:cytoplasm"/>
    <property type="evidence" value="ECO:0007669"/>
    <property type="project" value="TreeGrafter"/>
</dbReference>
<gene>
    <name evidence="11" type="ORF">GRF29_8g1600404</name>
</gene>
<dbReference type="InterPro" id="IPR000873">
    <property type="entry name" value="AMP-dep_synth/lig_dom"/>
</dbReference>
<dbReference type="InterPro" id="IPR013217">
    <property type="entry name" value="Methyltransf_12"/>
</dbReference>
<feature type="domain" description="PKS/mFAS DH" evidence="10">
    <location>
        <begin position="1"/>
        <end position="220"/>
    </location>
</feature>
<comment type="similarity">
    <text evidence="6">Belongs to the NRP synthetase family.</text>
</comment>
<dbReference type="PROSITE" id="PS50075">
    <property type="entry name" value="CARRIER"/>
    <property type="match status" value="2"/>
</dbReference>
<feature type="region of interest" description="Disordered" evidence="8">
    <location>
        <begin position="1468"/>
        <end position="1513"/>
    </location>
</feature>
<evidence type="ECO:0000313" key="11">
    <source>
        <dbReference type="EMBL" id="KAK3215955.1"/>
    </source>
</evidence>
<dbReference type="SMART" id="SM00822">
    <property type="entry name" value="PKS_KR"/>
    <property type="match status" value="1"/>
</dbReference>
<evidence type="ECO:0000256" key="1">
    <source>
        <dbReference type="ARBA" id="ARBA00022450"/>
    </source>
</evidence>
<dbReference type="Pfam" id="PF13193">
    <property type="entry name" value="AMP-binding_C"/>
    <property type="match status" value="1"/>
</dbReference>
<keyword evidence="2" id="KW-0597">Phosphoprotein</keyword>
<name>A0AAN6M676_9PLEO</name>
<dbReference type="InterPro" id="IPR001242">
    <property type="entry name" value="Condensation_dom"/>
</dbReference>
<dbReference type="Gene3D" id="3.10.129.110">
    <property type="entry name" value="Polyketide synthase dehydratase"/>
    <property type="match status" value="1"/>
</dbReference>
<comment type="caution">
    <text evidence="11">The sequence shown here is derived from an EMBL/GenBank/DDBJ whole genome shotgun (WGS) entry which is preliminary data.</text>
</comment>
<dbReference type="GO" id="GO:0030639">
    <property type="term" value="P:polyketide biosynthetic process"/>
    <property type="evidence" value="ECO:0007669"/>
    <property type="project" value="UniProtKB-ARBA"/>
</dbReference>
<dbReference type="Gene3D" id="3.40.50.150">
    <property type="entry name" value="Vaccinia Virus protein VP39"/>
    <property type="match status" value="1"/>
</dbReference>
<dbReference type="EMBL" id="WVTA01000002">
    <property type="protein sequence ID" value="KAK3215955.1"/>
    <property type="molecule type" value="Genomic_DNA"/>
</dbReference>
<keyword evidence="4" id="KW-0808">Transferase</keyword>
<accession>A0AAN6M676</accession>
<evidence type="ECO:0000256" key="4">
    <source>
        <dbReference type="ARBA" id="ARBA00022679"/>
    </source>
</evidence>
<dbReference type="InterPro" id="IPR056501">
    <property type="entry name" value="NAD-bd_HRPKS_sdrA"/>
</dbReference>
<dbReference type="InterPro" id="IPR013968">
    <property type="entry name" value="PKS_KR"/>
</dbReference>
<dbReference type="InterPro" id="IPR025110">
    <property type="entry name" value="AMP-bd_C"/>
</dbReference>
<dbReference type="Pfam" id="PF00550">
    <property type="entry name" value="PP-binding"/>
    <property type="match status" value="2"/>
</dbReference>
<evidence type="ECO:0000256" key="3">
    <source>
        <dbReference type="ARBA" id="ARBA00022598"/>
    </source>
</evidence>
<dbReference type="Pfam" id="PF23114">
    <property type="entry name" value="NAD-bd_HRPKS_sdrA"/>
    <property type="match status" value="1"/>
</dbReference>
<evidence type="ECO:0000256" key="2">
    <source>
        <dbReference type="ARBA" id="ARBA00022553"/>
    </source>
</evidence>
<dbReference type="GO" id="GO:0031177">
    <property type="term" value="F:phosphopantetheine binding"/>
    <property type="evidence" value="ECO:0007669"/>
    <property type="project" value="InterPro"/>
</dbReference>
<dbReference type="SUPFAM" id="SSF56801">
    <property type="entry name" value="Acetyl-CoA synthetase-like"/>
    <property type="match status" value="1"/>
</dbReference>
<dbReference type="PROSITE" id="PS00455">
    <property type="entry name" value="AMP_BINDING"/>
    <property type="match status" value="1"/>
</dbReference>
<dbReference type="Gene3D" id="3.30.300.30">
    <property type="match status" value="1"/>
</dbReference>
<dbReference type="InterPro" id="IPR036291">
    <property type="entry name" value="NAD(P)-bd_dom_sf"/>
</dbReference>
<dbReference type="InterPro" id="IPR020806">
    <property type="entry name" value="PKS_PP-bd"/>
</dbReference>
<feature type="domain" description="Carrier" evidence="9">
    <location>
        <begin position="1371"/>
        <end position="1450"/>
    </location>
</feature>
<dbReference type="InterPro" id="IPR020845">
    <property type="entry name" value="AMP-binding_CS"/>
</dbReference>
<dbReference type="InterPro" id="IPR023213">
    <property type="entry name" value="CAT-like_dom_sf"/>
</dbReference>
<dbReference type="SUPFAM" id="SSF52777">
    <property type="entry name" value="CoA-dependent acyltransferases"/>
    <property type="match status" value="2"/>
</dbReference>
<keyword evidence="5" id="KW-0677">Repeat</keyword>
<dbReference type="PANTHER" id="PTHR45527:SF1">
    <property type="entry name" value="FATTY ACID SYNTHASE"/>
    <property type="match status" value="1"/>
</dbReference>
<dbReference type="SMART" id="SM00823">
    <property type="entry name" value="PKS_PP"/>
    <property type="match status" value="2"/>
</dbReference>
<organism evidence="11 12">
    <name type="scientific">Pseudopithomyces chartarum</name>
    <dbReference type="NCBI Taxonomy" id="1892770"/>
    <lineage>
        <taxon>Eukaryota</taxon>
        <taxon>Fungi</taxon>
        <taxon>Dikarya</taxon>
        <taxon>Ascomycota</taxon>
        <taxon>Pezizomycotina</taxon>
        <taxon>Dothideomycetes</taxon>
        <taxon>Pleosporomycetidae</taxon>
        <taxon>Pleosporales</taxon>
        <taxon>Massarineae</taxon>
        <taxon>Didymosphaeriaceae</taxon>
        <taxon>Pseudopithomyces</taxon>
    </lineage>
</organism>
<dbReference type="Pfam" id="PF00501">
    <property type="entry name" value="AMP-binding"/>
    <property type="match status" value="1"/>
</dbReference>
<dbReference type="Proteomes" id="UP001280581">
    <property type="component" value="Unassembled WGS sequence"/>
</dbReference>
<feature type="region of interest" description="C-terminal hotdog fold" evidence="7">
    <location>
        <begin position="65"/>
        <end position="220"/>
    </location>
</feature>
<dbReference type="SUPFAM" id="SSF51735">
    <property type="entry name" value="NAD(P)-binding Rossmann-fold domains"/>
    <property type="match status" value="3"/>
</dbReference>
<dbReference type="InterPro" id="IPR036736">
    <property type="entry name" value="ACP-like_sf"/>
</dbReference>
<dbReference type="Gene3D" id="3.30.559.10">
    <property type="entry name" value="Chloramphenicol acetyltransferase-like domain"/>
    <property type="match status" value="1"/>
</dbReference>
<dbReference type="GO" id="GO:0016874">
    <property type="term" value="F:ligase activity"/>
    <property type="evidence" value="ECO:0007669"/>
    <property type="project" value="UniProtKB-KW"/>
</dbReference>
<dbReference type="Pfam" id="PF00668">
    <property type="entry name" value="Condensation"/>
    <property type="match status" value="1"/>
</dbReference>
<proteinExistence type="inferred from homology"/>
<dbReference type="Pfam" id="PF14765">
    <property type="entry name" value="PS-DH"/>
    <property type="match status" value="1"/>
</dbReference>
<evidence type="ECO:0008006" key="13">
    <source>
        <dbReference type="Google" id="ProtNLM"/>
    </source>
</evidence>
<dbReference type="InterPro" id="IPR029063">
    <property type="entry name" value="SAM-dependent_MTases_sf"/>
</dbReference>
<dbReference type="PROSITE" id="PS00012">
    <property type="entry name" value="PHOSPHOPANTETHEINE"/>
    <property type="match status" value="1"/>
</dbReference>
<dbReference type="Gene3D" id="3.40.50.12780">
    <property type="entry name" value="N-terminal domain of ligase-like"/>
    <property type="match status" value="1"/>
</dbReference>
<dbReference type="InterPro" id="IPR049900">
    <property type="entry name" value="PKS_mFAS_DH"/>
</dbReference>
<dbReference type="GO" id="GO:0016740">
    <property type="term" value="F:transferase activity"/>
    <property type="evidence" value="ECO:0007669"/>
    <property type="project" value="UniProtKB-KW"/>
</dbReference>
<evidence type="ECO:0000313" key="12">
    <source>
        <dbReference type="Proteomes" id="UP001280581"/>
    </source>
</evidence>
<dbReference type="PROSITE" id="PS52019">
    <property type="entry name" value="PKS_MFAS_DH"/>
    <property type="match status" value="1"/>
</dbReference>
<dbReference type="CDD" id="cd02440">
    <property type="entry name" value="AdoMet_MTases"/>
    <property type="match status" value="1"/>
</dbReference>